<dbReference type="EMBL" id="JAOVZR010000001">
    <property type="protein sequence ID" value="MCY0150139.1"/>
    <property type="molecule type" value="Genomic_DNA"/>
</dbReference>
<feature type="domain" description="Aldehyde dehydrogenase" evidence="4">
    <location>
        <begin position="24"/>
        <end position="477"/>
    </location>
</feature>
<evidence type="ECO:0000313" key="6">
    <source>
        <dbReference type="Proteomes" id="UP001073227"/>
    </source>
</evidence>
<keyword evidence="2" id="KW-0560">Oxidoreductase</keyword>
<protein>
    <recommendedName>
        <fullName evidence="1">methylmalonate-semialdehyde dehydrogenase (CoA acylating)</fullName>
        <ecNumber evidence="1">1.2.1.27</ecNumber>
    </recommendedName>
</protein>
<accession>A0ABT3ZFT0</accession>
<comment type="caution">
    <text evidence="5">The sequence shown here is derived from an EMBL/GenBank/DDBJ whole genome shotgun (WGS) entry which is preliminary data.</text>
</comment>
<dbReference type="EC" id="1.2.1.27" evidence="1"/>
<dbReference type="InterPro" id="IPR010061">
    <property type="entry name" value="MeMal-semiAld_DH"/>
</dbReference>
<dbReference type="Pfam" id="PF00171">
    <property type="entry name" value="Aldedh"/>
    <property type="match status" value="1"/>
</dbReference>
<dbReference type="InterPro" id="IPR016160">
    <property type="entry name" value="Ald_DH_CS_CYS"/>
</dbReference>
<proteinExistence type="predicted"/>
<sequence>MNDLLTLPNVASIVSGKPYATETTSLVIDPSLDNPVARLSHADDTIVERAVEAASAAFKTWRDVTPAQRARCLMRFRDIVDRNRQELAAVIVREHGKPTADAMGSIDRGLEVVEFAMGAPHLLKGENSDHVGTGVATRSSRRPLGVCAGVVPFNYPAMIPMWMFPMALACGNTFILKPSEKTPSAANMIAQMLAEAGVPEGVFSVLHGGREVAEALISHPDVAAVSFVGSSAVAKSVYQTATRHGKRVQALGGAKNHAIVMPDADMKSTVDAILSGAFNSAGQRCMAISVLVTVAQAHDQLMPALVEAASHLKLAAGKRADCFVPPVNSADQYQRILQHIDNGIEEGASLRLDGRQGSETSKGFFIGPVIFDDVTPAMSIYQQEIFGPVLVVMQVDDLDEAIELSNNHALGNGAVIFTSSGKSANTFERDILCGMPGVNVPVPSPVAYHSFGGTKQSLYGDLAVHGPDGINFYTRRQVLTTRWP</sequence>
<dbReference type="InterPro" id="IPR016163">
    <property type="entry name" value="Ald_DH_C"/>
</dbReference>
<dbReference type="InterPro" id="IPR015590">
    <property type="entry name" value="Aldehyde_DH_dom"/>
</dbReference>
<dbReference type="Gene3D" id="3.40.309.10">
    <property type="entry name" value="Aldehyde Dehydrogenase, Chain A, domain 2"/>
    <property type="match status" value="1"/>
</dbReference>
<reference evidence="5" key="1">
    <citation type="submission" date="2022-10" db="EMBL/GenBank/DDBJ databases">
        <title>Hoeflea sp. G2-23, isolated from marine algae.</title>
        <authorList>
            <person name="Kristyanto S."/>
            <person name="Kim J.M."/>
            <person name="Jeon C.O."/>
        </authorList>
    </citation>
    <scope>NUCLEOTIDE SEQUENCE</scope>
    <source>
        <strain evidence="5">G2-23</strain>
    </source>
</reference>
<dbReference type="PROSITE" id="PS00070">
    <property type="entry name" value="ALDEHYDE_DEHYDR_CYS"/>
    <property type="match status" value="1"/>
</dbReference>
<evidence type="ECO:0000259" key="4">
    <source>
        <dbReference type="Pfam" id="PF00171"/>
    </source>
</evidence>
<evidence type="ECO:0000256" key="2">
    <source>
        <dbReference type="ARBA" id="ARBA00023002"/>
    </source>
</evidence>
<evidence type="ECO:0000256" key="1">
    <source>
        <dbReference type="ARBA" id="ARBA00013048"/>
    </source>
</evidence>
<dbReference type="Proteomes" id="UP001073227">
    <property type="component" value="Unassembled WGS sequence"/>
</dbReference>
<organism evidence="5 6">
    <name type="scientific">Hoeflea algicola</name>
    <dbReference type="NCBI Taxonomy" id="2983763"/>
    <lineage>
        <taxon>Bacteria</taxon>
        <taxon>Pseudomonadati</taxon>
        <taxon>Pseudomonadota</taxon>
        <taxon>Alphaproteobacteria</taxon>
        <taxon>Hyphomicrobiales</taxon>
        <taxon>Rhizobiaceae</taxon>
        <taxon>Hoeflea</taxon>
    </lineage>
</organism>
<evidence type="ECO:0000256" key="3">
    <source>
        <dbReference type="ARBA" id="ARBA00023027"/>
    </source>
</evidence>
<keyword evidence="6" id="KW-1185">Reference proteome</keyword>
<name>A0ABT3ZFT0_9HYPH</name>
<dbReference type="InterPro" id="IPR016162">
    <property type="entry name" value="Ald_DH_N"/>
</dbReference>
<dbReference type="PANTHER" id="PTHR43866">
    <property type="entry name" value="MALONATE-SEMIALDEHYDE DEHYDROGENASE"/>
    <property type="match status" value="1"/>
</dbReference>
<dbReference type="PANTHER" id="PTHR43866:SF4">
    <property type="entry name" value="MALONATE-SEMIALDEHYDE DEHYDROGENASE"/>
    <property type="match status" value="1"/>
</dbReference>
<gene>
    <name evidence="5" type="ORF">OEG84_21140</name>
</gene>
<dbReference type="SUPFAM" id="SSF53720">
    <property type="entry name" value="ALDH-like"/>
    <property type="match status" value="1"/>
</dbReference>
<dbReference type="InterPro" id="IPR016161">
    <property type="entry name" value="Ald_DH/histidinol_DH"/>
</dbReference>
<keyword evidence="3" id="KW-0520">NAD</keyword>
<evidence type="ECO:0000313" key="5">
    <source>
        <dbReference type="EMBL" id="MCY0150139.1"/>
    </source>
</evidence>
<dbReference type="NCBIfam" id="TIGR01722">
    <property type="entry name" value="MMSDH"/>
    <property type="match status" value="1"/>
</dbReference>
<dbReference type="Gene3D" id="3.40.605.10">
    <property type="entry name" value="Aldehyde Dehydrogenase, Chain A, domain 1"/>
    <property type="match status" value="1"/>
</dbReference>
<dbReference type="CDD" id="cd07085">
    <property type="entry name" value="ALDH_F6_MMSDH"/>
    <property type="match status" value="1"/>
</dbReference>